<reference evidence="2 3" key="1">
    <citation type="submission" date="2024-02" db="EMBL/GenBank/DDBJ databases">
        <title>A draft genome for the cacao thread blight pathogen Marasmius crinis-equi.</title>
        <authorList>
            <person name="Cohen S.P."/>
            <person name="Baruah I.K."/>
            <person name="Amoako-Attah I."/>
            <person name="Bukari Y."/>
            <person name="Meinhardt L.W."/>
            <person name="Bailey B.A."/>
        </authorList>
    </citation>
    <scope>NUCLEOTIDE SEQUENCE [LARGE SCALE GENOMIC DNA]</scope>
    <source>
        <strain evidence="2 3">GH-76</strain>
    </source>
</reference>
<evidence type="ECO:0000256" key="1">
    <source>
        <dbReference type="SAM" id="MobiDB-lite"/>
    </source>
</evidence>
<sequence>MSAPVSSCSPDQGGILHRLSSIRSKLLVPFSALYTPYLDRSKVGWAPGNSADISSVLVSVDDDDEVGEPCTPGDHGRSTVGNEGCNSSELDNIRQRLSIIDTADDEPAVLAIIARTSRSHFRTSDAASIVVLESITEDSPLRVDFERAVGKLHDLCVSASNEGWQTEIAILESVEQSDPRTAKVVIESPFVNCAIGAVVEVCFSLRHSAEPVMRRERFRGDLICVHLHVAPSRVIDSIAATEPATEQSTEGRGQKRVRME</sequence>
<dbReference type="Proteomes" id="UP001465976">
    <property type="component" value="Unassembled WGS sequence"/>
</dbReference>
<accession>A0ABR3FQW5</accession>
<evidence type="ECO:0000313" key="2">
    <source>
        <dbReference type="EMBL" id="KAL0577840.1"/>
    </source>
</evidence>
<evidence type="ECO:0000313" key="3">
    <source>
        <dbReference type="Proteomes" id="UP001465976"/>
    </source>
</evidence>
<proteinExistence type="predicted"/>
<feature type="region of interest" description="Disordered" evidence="1">
    <location>
        <begin position="240"/>
        <end position="260"/>
    </location>
</feature>
<gene>
    <name evidence="2" type="ORF">V5O48_004138</name>
</gene>
<keyword evidence="3" id="KW-1185">Reference proteome</keyword>
<organism evidence="2 3">
    <name type="scientific">Marasmius crinis-equi</name>
    <dbReference type="NCBI Taxonomy" id="585013"/>
    <lineage>
        <taxon>Eukaryota</taxon>
        <taxon>Fungi</taxon>
        <taxon>Dikarya</taxon>
        <taxon>Basidiomycota</taxon>
        <taxon>Agaricomycotina</taxon>
        <taxon>Agaricomycetes</taxon>
        <taxon>Agaricomycetidae</taxon>
        <taxon>Agaricales</taxon>
        <taxon>Marasmiineae</taxon>
        <taxon>Marasmiaceae</taxon>
        <taxon>Marasmius</taxon>
    </lineage>
</organism>
<dbReference type="EMBL" id="JBAHYK010000134">
    <property type="protein sequence ID" value="KAL0577840.1"/>
    <property type="molecule type" value="Genomic_DNA"/>
</dbReference>
<comment type="caution">
    <text evidence="2">The sequence shown here is derived from an EMBL/GenBank/DDBJ whole genome shotgun (WGS) entry which is preliminary data.</text>
</comment>
<protein>
    <submittedName>
        <fullName evidence="2">Uncharacterized protein</fullName>
    </submittedName>
</protein>
<name>A0ABR3FQW5_9AGAR</name>